<evidence type="ECO:0000313" key="9">
    <source>
        <dbReference type="EMBL" id="PNS18070.1"/>
    </source>
</evidence>
<dbReference type="STRING" id="2082308.A0A2K1QT18"/>
<dbReference type="PANTHER" id="PTHR33048">
    <property type="entry name" value="PTH11-LIKE INTEGRAL MEMBRANE PROTEIN (AFU_ORTHOLOGUE AFUA_5G11245)"/>
    <property type="match status" value="1"/>
</dbReference>
<dbReference type="InterPro" id="IPR052337">
    <property type="entry name" value="SAT4-like"/>
</dbReference>
<feature type="transmembrane region" description="Helical" evidence="7">
    <location>
        <begin position="118"/>
        <end position="143"/>
    </location>
</feature>
<dbReference type="Proteomes" id="UP000243797">
    <property type="component" value="Unassembled WGS sequence"/>
</dbReference>
<proteinExistence type="inferred from homology"/>
<name>A0A2K1QT18_9PEZI</name>
<dbReference type="EMBL" id="NKHZ01000047">
    <property type="protein sequence ID" value="PNS18070.1"/>
    <property type="molecule type" value="Genomic_DNA"/>
</dbReference>
<dbReference type="AlphaFoldDB" id="A0A2K1QT18"/>
<evidence type="ECO:0000256" key="6">
    <source>
        <dbReference type="SAM" id="MobiDB-lite"/>
    </source>
</evidence>
<evidence type="ECO:0000256" key="1">
    <source>
        <dbReference type="ARBA" id="ARBA00004141"/>
    </source>
</evidence>
<feature type="transmembrane region" description="Helical" evidence="7">
    <location>
        <begin position="275"/>
        <end position="296"/>
    </location>
</feature>
<feature type="compositionally biased region" description="Basic and acidic residues" evidence="6">
    <location>
        <begin position="368"/>
        <end position="381"/>
    </location>
</feature>
<feature type="domain" description="Rhodopsin" evidence="8">
    <location>
        <begin position="62"/>
        <end position="301"/>
    </location>
</feature>
<sequence length="408" mass="45215">MSRLEYRNWLLYTFAVGAPLVLHGHLLEDMDTQEDRSAHVKSIVYIAFLSIVLPVATIAIGLRIWIRLRVVGALRKDDYILILAHTINLLCTGFWMYVQVRESKYEPRSPELFAALAIPFIICIGCYVFASLFVKIAIGLFFLRIAQKKWQKYIVLVPIWVYSICIVLTLSIFVFRCGLPINAIAILGSNNCYINAGIEQPLGLNIASLNAVCDWIFAAIPIHLLLTSGRMSRDSKLSICCIIALAAAGSVVSIIRLPYFIGSTFDVRVFETNPVILFLSILETAVGTIAISLATLKPLLRIIRPMIKADAHVPEGIAQGQGGPPPKCRTDWLYTTKTDRLTSRDIDLRHMRGVGILPDITLDATNVTRDDDAREQGKDSRGGSAVTTMRSTRIEIGSIDGIVGKGYH</sequence>
<feature type="transmembrane region" description="Helical" evidence="7">
    <location>
        <begin position="9"/>
        <end position="27"/>
    </location>
</feature>
<keyword evidence="10" id="KW-1185">Reference proteome</keyword>
<feature type="transmembrane region" description="Helical" evidence="7">
    <location>
        <begin position="42"/>
        <end position="66"/>
    </location>
</feature>
<keyword evidence="3 7" id="KW-1133">Transmembrane helix</keyword>
<protein>
    <recommendedName>
        <fullName evidence="8">Rhodopsin domain-containing protein</fullName>
    </recommendedName>
</protein>
<comment type="subcellular location">
    <subcellularLocation>
        <location evidence="1">Membrane</location>
        <topology evidence="1">Multi-pass membrane protein</topology>
    </subcellularLocation>
</comment>
<evidence type="ECO:0000313" key="10">
    <source>
        <dbReference type="Proteomes" id="UP000243797"/>
    </source>
</evidence>
<feature type="transmembrane region" description="Helical" evidence="7">
    <location>
        <begin position="237"/>
        <end position="255"/>
    </location>
</feature>
<evidence type="ECO:0000256" key="3">
    <source>
        <dbReference type="ARBA" id="ARBA00022989"/>
    </source>
</evidence>
<keyword evidence="2 7" id="KW-0812">Transmembrane</keyword>
<organism evidence="9 10">
    <name type="scientific">Sphaceloma murrayae</name>
    <dbReference type="NCBI Taxonomy" id="2082308"/>
    <lineage>
        <taxon>Eukaryota</taxon>
        <taxon>Fungi</taxon>
        <taxon>Dikarya</taxon>
        <taxon>Ascomycota</taxon>
        <taxon>Pezizomycotina</taxon>
        <taxon>Dothideomycetes</taxon>
        <taxon>Dothideomycetidae</taxon>
        <taxon>Myriangiales</taxon>
        <taxon>Elsinoaceae</taxon>
        <taxon>Sphaceloma</taxon>
    </lineage>
</organism>
<dbReference type="PANTHER" id="PTHR33048:SF96">
    <property type="entry name" value="INTEGRAL MEMBRANE PROTEIN"/>
    <property type="match status" value="1"/>
</dbReference>
<keyword evidence="4 7" id="KW-0472">Membrane</keyword>
<feature type="transmembrane region" description="Helical" evidence="7">
    <location>
        <begin position="78"/>
        <end position="98"/>
    </location>
</feature>
<reference evidence="9 10" key="1">
    <citation type="submission" date="2017-06" db="EMBL/GenBank/DDBJ databases">
        <title>Draft genome sequence of a variant of Elsinoe murrayae.</title>
        <authorList>
            <person name="Cheng Q."/>
        </authorList>
    </citation>
    <scope>NUCLEOTIDE SEQUENCE [LARGE SCALE GENOMIC DNA]</scope>
    <source>
        <strain evidence="9 10">CQ-2017a</strain>
    </source>
</reference>
<accession>A0A2K1QT18</accession>
<dbReference type="OrthoDB" id="4682787at2759"/>
<evidence type="ECO:0000256" key="5">
    <source>
        <dbReference type="ARBA" id="ARBA00038359"/>
    </source>
</evidence>
<gene>
    <name evidence="9" type="ORF">CAC42_4029</name>
</gene>
<dbReference type="Pfam" id="PF20684">
    <property type="entry name" value="Fung_rhodopsin"/>
    <property type="match status" value="1"/>
</dbReference>
<comment type="similarity">
    <text evidence="5">Belongs to the SAT4 family.</text>
</comment>
<dbReference type="InParanoid" id="A0A2K1QT18"/>
<evidence type="ECO:0000256" key="2">
    <source>
        <dbReference type="ARBA" id="ARBA00022692"/>
    </source>
</evidence>
<evidence type="ECO:0000259" key="8">
    <source>
        <dbReference type="Pfam" id="PF20684"/>
    </source>
</evidence>
<feature type="transmembrane region" description="Helical" evidence="7">
    <location>
        <begin position="206"/>
        <end position="225"/>
    </location>
</feature>
<evidence type="ECO:0000256" key="7">
    <source>
        <dbReference type="SAM" id="Phobius"/>
    </source>
</evidence>
<feature type="region of interest" description="Disordered" evidence="6">
    <location>
        <begin position="368"/>
        <end position="388"/>
    </location>
</feature>
<dbReference type="GO" id="GO:0016020">
    <property type="term" value="C:membrane"/>
    <property type="evidence" value="ECO:0007669"/>
    <property type="project" value="UniProtKB-SubCell"/>
</dbReference>
<dbReference type="InterPro" id="IPR049326">
    <property type="entry name" value="Rhodopsin_dom_fungi"/>
</dbReference>
<feature type="transmembrane region" description="Helical" evidence="7">
    <location>
        <begin position="155"/>
        <end position="175"/>
    </location>
</feature>
<evidence type="ECO:0000256" key="4">
    <source>
        <dbReference type="ARBA" id="ARBA00023136"/>
    </source>
</evidence>
<comment type="caution">
    <text evidence="9">The sequence shown here is derived from an EMBL/GenBank/DDBJ whole genome shotgun (WGS) entry which is preliminary data.</text>
</comment>